<name>A0ABT9HLU1_9SPHN</name>
<dbReference type="RefSeq" id="WP_305931561.1">
    <property type="nucleotide sequence ID" value="NZ_JAVAIM010000001.1"/>
</dbReference>
<keyword evidence="2" id="KW-1185">Reference proteome</keyword>
<dbReference type="EMBL" id="JAVAIM010000001">
    <property type="protein sequence ID" value="MDP4574114.1"/>
    <property type="molecule type" value="Genomic_DNA"/>
</dbReference>
<gene>
    <name evidence="1" type="ORF">Q9K02_03035</name>
</gene>
<evidence type="ECO:0000313" key="2">
    <source>
        <dbReference type="Proteomes" id="UP001240639"/>
    </source>
</evidence>
<sequence>MPLKKTTAFARIGREMSATEQAVADAIVAASALMHSAALAHRDVGEGSPVEVQKTFMRLLKLNGGLIEAQGEALRVHDQLMDIARETGATEQPTCPEKEIIYTGEADLRVA</sequence>
<proteinExistence type="predicted"/>
<reference evidence="1 2" key="1">
    <citation type="submission" date="2023-08" db="EMBL/GenBank/DDBJ databases">
        <title>genomic of G39.</title>
        <authorList>
            <person name="Wang Y."/>
        </authorList>
    </citation>
    <scope>NUCLEOTIDE SEQUENCE [LARGE SCALE GENOMIC DNA]</scope>
    <source>
        <strain evidence="1 2">G39</strain>
    </source>
</reference>
<dbReference type="Proteomes" id="UP001240639">
    <property type="component" value="Unassembled WGS sequence"/>
</dbReference>
<protein>
    <submittedName>
        <fullName evidence="1">Uncharacterized protein</fullName>
    </submittedName>
</protein>
<organism evidence="1 2">
    <name type="scientific">Qipengyuania profundimaris</name>
    <dbReference type="NCBI Taxonomy" id="3067652"/>
    <lineage>
        <taxon>Bacteria</taxon>
        <taxon>Pseudomonadati</taxon>
        <taxon>Pseudomonadota</taxon>
        <taxon>Alphaproteobacteria</taxon>
        <taxon>Sphingomonadales</taxon>
        <taxon>Erythrobacteraceae</taxon>
        <taxon>Qipengyuania</taxon>
    </lineage>
</organism>
<accession>A0ABT9HLU1</accession>
<comment type="caution">
    <text evidence="1">The sequence shown here is derived from an EMBL/GenBank/DDBJ whole genome shotgun (WGS) entry which is preliminary data.</text>
</comment>
<evidence type="ECO:0000313" key="1">
    <source>
        <dbReference type="EMBL" id="MDP4574114.1"/>
    </source>
</evidence>